<accession>A0ABN1WDZ5</accession>
<evidence type="ECO:0000256" key="1">
    <source>
        <dbReference type="SAM" id="MobiDB-lite"/>
    </source>
</evidence>
<comment type="caution">
    <text evidence="2">The sequence shown here is derived from an EMBL/GenBank/DDBJ whole genome shotgun (WGS) entry which is preliminary data.</text>
</comment>
<evidence type="ECO:0000313" key="3">
    <source>
        <dbReference type="Proteomes" id="UP001500037"/>
    </source>
</evidence>
<dbReference type="Proteomes" id="UP001500037">
    <property type="component" value="Unassembled WGS sequence"/>
</dbReference>
<evidence type="ECO:0000313" key="2">
    <source>
        <dbReference type="EMBL" id="GAA1242197.1"/>
    </source>
</evidence>
<feature type="region of interest" description="Disordered" evidence="1">
    <location>
        <begin position="31"/>
        <end position="72"/>
    </location>
</feature>
<sequence length="72" mass="7246">MPASHSRKPFFAAARIPFTFTVVTTVTPAAYPPARTAPPRRAPVAATAGGRRGGWPAGAPAVGRCAGGDGES</sequence>
<protein>
    <submittedName>
        <fullName evidence="2">Uncharacterized protein</fullName>
    </submittedName>
</protein>
<proteinExistence type="predicted"/>
<gene>
    <name evidence="2" type="ORF">GCM10009665_36250</name>
</gene>
<keyword evidence="3" id="KW-1185">Reference proteome</keyword>
<dbReference type="EMBL" id="BAAALF010000059">
    <property type="protein sequence ID" value="GAA1242197.1"/>
    <property type="molecule type" value="Genomic_DNA"/>
</dbReference>
<organism evidence="2 3">
    <name type="scientific">Kitasatospora nipponensis</name>
    <dbReference type="NCBI Taxonomy" id="258049"/>
    <lineage>
        <taxon>Bacteria</taxon>
        <taxon>Bacillati</taxon>
        <taxon>Actinomycetota</taxon>
        <taxon>Actinomycetes</taxon>
        <taxon>Kitasatosporales</taxon>
        <taxon>Streptomycetaceae</taxon>
        <taxon>Kitasatospora</taxon>
    </lineage>
</organism>
<name>A0ABN1WDZ5_9ACTN</name>
<feature type="compositionally biased region" description="Low complexity" evidence="1">
    <location>
        <begin position="31"/>
        <end position="49"/>
    </location>
</feature>
<reference evidence="2 3" key="1">
    <citation type="journal article" date="2019" name="Int. J. Syst. Evol. Microbiol.">
        <title>The Global Catalogue of Microorganisms (GCM) 10K type strain sequencing project: providing services to taxonomists for standard genome sequencing and annotation.</title>
        <authorList>
            <consortium name="The Broad Institute Genomics Platform"/>
            <consortium name="The Broad Institute Genome Sequencing Center for Infectious Disease"/>
            <person name="Wu L."/>
            <person name="Ma J."/>
        </authorList>
    </citation>
    <scope>NUCLEOTIDE SEQUENCE [LARGE SCALE GENOMIC DNA]</scope>
    <source>
        <strain evidence="2 3">JCM 13004</strain>
    </source>
</reference>